<evidence type="ECO:0000313" key="10">
    <source>
        <dbReference type="Proteomes" id="UP000479639"/>
    </source>
</evidence>
<evidence type="ECO:0000256" key="4">
    <source>
        <dbReference type="ARBA" id="ARBA00019377"/>
    </source>
</evidence>
<dbReference type="AlphaFoldDB" id="A0A7C8BUX9"/>
<evidence type="ECO:0000256" key="3">
    <source>
        <dbReference type="ARBA" id="ARBA00011643"/>
    </source>
</evidence>
<evidence type="ECO:0000313" key="9">
    <source>
        <dbReference type="EMBL" id="KAB1648647.1"/>
    </source>
</evidence>
<reference evidence="9 10" key="1">
    <citation type="submission" date="2019-09" db="EMBL/GenBank/DDBJ databases">
        <title>Whole genome shotgun sequencing (WGS) of Ellagibacter isourolithinifaciens DSM 104140(T) and Adlercreutzia muris DSM 29508(T).</title>
        <authorList>
            <person name="Stoll D.A."/>
            <person name="Danylec N."/>
            <person name="Huch M."/>
        </authorList>
    </citation>
    <scope>NUCLEOTIDE SEQUENCE [LARGE SCALE GENOMIC DNA]</scope>
    <source>
        <strain evidence="9 10">DSM 29508</strain>
    </source>
</reference>
<evidence type="ECO:0000256" key="2">
    <source>
        <dbReference type="ARBA" id="ARBA00009992"/>
    </source>
</evidence>
<dbReference type="SUPFAM" id="SSF111064">
    <property type="entry name" value="Hut operon positive regulatory protein HutP"/>
    <property type="match status" value="1"/>
</dbReference>
<dbReference type="Pfam" id="PF09021">
    <property type="entry name" value="HutP"/>
    <property type="match status" value="1"/>
</dbReference>
<keyword evidence="5" id="KW-0694">RNA-binding</keyword>
<dbReference type="EMBL" id="WAJS01000014">
    <property type="protein sequence ID" value="KAB1648647.1"/>
    <property type="molecule type" value="Genomic_DNA"/>
</dbReference>
<organism evidence="9 10">
    <name type="scientific">Adlercreutzia muris</name>
    <dbReference type="NCBI Taxonomy" id="1796610"/>
    <lineage>
        <taxon>Bacteria</taxon>
        <taxon>Bacillati</taxon>
        <taxon>Actinomycetota</taxon>
        <taxon>Coriobacteriia</taxon>
        <taxon>Eggerthellales</taxon>
        <taxon>Eggerthellaceae</taxon>
        <taxon>Adlercreutzia</taxon>
    </lineage>
</organism>
<dbReference type="GeneID" id="82191545"/>
<evidence type="ECO:0000256" key="8">
    <source>
        <dbReference type="ARBA" id="ARBA00023163"/>
    </source>
</evidence>
<name>A0A7C8BUX9_9ACTN</name>
<keyword evidence="8" id="KW-0804">Transcription</keyword>
<evidence type="ECO:0000256" key="5">
    <source>
        <dbReference type="ARBA" id="ARBA00022884"/>
    </source>
</evidence>
<sequence length="158" mass="17075">MDAIDYERLQIKGIGPQGLGRRALQLSMTETKSEEDALKRQFLREGIVAVATEVGGTSDTDFQTKAARAVIGAALNSGLVEKEGRSIHALMHATEEAKRGVLVNTASSASLAMKIAIVRNKGWVAVAFYGESSLHVFSCHERVGLGVMHLPDLDRIEK</sequence>
<dbReference type="CDD" id="cd11640">
    <property type="entry name" value="HutP"/>
    <property type="match status" value="1"/>
</dbReference>
<keyword evidence="7" id="KW-0010">Activator</keyword>
<dbReference type="RefSeq" id="WP_016310355.1">
    <property type="nucleotide sequence ID" value="NZ_CAKODJ010000031.1"/>
</dbReference>
<evidence type="ECO:0000256" key="6">
    <source>
        <dbReference type="ARBA" id="ARBA00023015"/>
    </source>
</evidence>
<evidence type="ECO:0000256" key="7">
    <source>
        <dbReference type="ARBA" id="ARBA00023159"/>
    </source>
</evidence>
<comment type="caution">
    <text evidence="9">The sequence shown here is derived from an EMBL/GenBank/DDBJ whole genome shotgun (WGS) entry which is preliminary data.</text>
</comment>
<comment type="similarity">
    <text evidence="2">Belongs to the HutP family.</text>
</comment>
<dbReference type="InterPro" id="IPR015111">
    <property type="entry name" value="Regulatory_HutP"/>
</dbReference>
<proteinExistence type="inferred from homology"/>
<dbReference type="Gene3D" id="3.40.1510.10">
    <property type="entry name" value="Hut operon regulatory protein HutP"/>
    <property type="match status" value="1"/>
</dbReference>
<comment type="subunit">
    <text evidence="3">Homohexamer.</text>
</comment>
<protein>
    <recommendedName>
        <fullName evidence="4">Hut operon positive regulatory protein</fullName>
    </recommendedName>
</protein>
<keyword evidence="6" id="KW-0805">Transcription regulation</keyword>
<keyword evidence="10" id="KW-1185">Reference proteome</keyword>
<dbReference type="GO" id="GO:0003723">
    <property type="term" value="F:RNA binding"/>
    <property type="evidence" value="ECO:0007669"/>
    <property type="project" value="UniProtKB-KW"/>
</dbReference>
<accession>A0A7C8BUX9</accession>
<comment type="function">
    <text evidence="1">Antiterminator that binds to cis-acting regulatory sequences on the mRNA in the presence of histidine, thereby suppressing transcription termination and activating the hut operon for histidine utilization.</text>
</comment>
<evidence type="ECO:0000256" key="1">
    <source>
        <dbReference type="ARBA" id="ARBA00002945"/>
    </source>
</evidence>
<dbReference type="Proteomes" id="UP000479639">
    <property type="component" value="Unassembled WGS sequence"/>
</dbReference>
<dbReference type="InterPro" id="IPR036482">
    <property type="entry name" value="Regulatory_HutP_sf"/>
</dbReference>
<gene>
    <name evidence="9" type="ORF">F8D48_05735</name>
</gene>